<comment type="caution">
    <text evidence="3">The sequence shown here is derived from an EMBL/GenBank/DDBJ whole genome shotgun (WGS) entry which is preliminary data.</text>
</comment>
<dbReference type="InterPro" id="IPR000073">
    <property type="entry name" value="AB_hydrolase_1"/>
</dbReference>
<dbReference type="PANTHER" id="PTHR43798">
    <property type="entry name" value="MONOACYLGLYCEROL LIPASE"/>
    <property type="match status" value="1"/>
</dbReference>
<dbReference type="PRINTS" id="PR00111">
    <property type="entry name" value="ABHYDROLASE"/>
</dbReference>
<evidence type="ECO:0000259" key="2">
    <source>
        <dbReference type="Pfam" id="PF12697"/>
    </source>
</evidence>
<feature type="domain" description="AB hydrolase-1" evidence="2">
    <location>
        <begin position="21"/>
        <end position="246"/>
    </location>
</feature>
<name>A0A9D0ZNL9_9FIRM</name>
<dbReference type="EMBL" id="DVFZ01000102">
    <property type="protein sequence ID" value="HIQ83559.1"/>
    <property type="molecule type" value="Genomic_DNA"/>
</dbReference>
<dbReference type="Pfam" id="PF12697">
    <property type="entry name" value="Abhydrolase_6"/>
    <property type="match status" value="1"/>
</dbReference>
<evidence type="ECO:0000313" key="3">
    <source>
        <dbReference type="EMBL" id="HIQ83559.1"/>
    </source>
</evidence>
<sequence>MYFDNAGVKLYYERTGSGAPLLLLHGWGGKAASFLPVTRDFSAARTVYAVDFPGHGNSPEPPSPWSVTEYMELIWAFIRRMDIVGCDIIAHSFGGRVALLLAAEHPEAMRRMVLTGCAGLRPQNTGKRTLRSRTYKCLRALADNGLTRRLLGKRVDDWREALVQKFGSADYKALSKTMRPTFNRIVAQDLRPVLGRIRASTLLIWGTQDVDTPLWMGEVMEKEIPDAALILLEGCGHFAYLEKYADFKAIAWKFLIG</sequence>
<accession>A0A9D0ZNL9</accession>
<dbReference type="GO" id="GO:0016787">
    <property type="term" value="F:hydrolase activity"/>
    <property type="evidence" value="ECO:0007669"/>
    <property type="project" value="UniProtKB-KW"/>
</dbReference>
<dbReference type="PANTHER" id="PTHR43798:SF31">
    <property type="entry name" value="AB HYDROLASE SUPERFAMILY PROTEIN YCLE"/>
    <property type="match status" value="1"/>
</dbReference>
<dbReference type="SUPFAM" id="SSF53474">
    <property type="entry name" value="alpha/beta-Hydrolases"/>
    <property type="match status" value="1"/>
</dbReference>
<evidence type="ECO:0000313" key="4">
    <source>
        <dbReference type="Proteomes" id="UP000824260"/>
    </source>
</evidence>
<dbReference type="Proteomes" id="UP000824260">
    <property type="component" value="Unassembled WGS sequence"/>
</dbReference>
<protein>
    <submittedName>
        <fullName evidence="3">Alpha/beta hydrolase</fullName>
    </submittedName>
</protein>
<dbReference type="Gene3D" id="3.40.50.1820">
    <property type="entry name" value="alpha/beta hydrolase"/>
    <property type="match status" value="1"/>
</dbReference>
<organism evidence="3 4">
    <name type="scientific">Candidatus Pullichristensenella stercorigallinarum</name>
    <dbReference type="NCBI Taxonomy" id="2840909"/>
    <lineage>
        <taxon>Bacteria</taxon>
        <taxon>Bacillati</taxon>
        <taxon>Bacillota</taxon>
        <taxon>Clostridia</taxon>
        <taxon>Candidatus Pullichristensenella</taxon>
    </lineage>
</organism>
<keyword evidence="1 3" id="KW-0378">Hydrolase</keyword>
<gene>
    <name evidence="3" type="ORF">IAA52_10720</name>
</gene>
<proteinExistence type="predicted"/>
<dbReference type="GO" id="GO:0016020">
    <property type="term" value="C:membrane"/>
    <property type="evidence" value="ECO:0007669"/>
    <property type="project" value="TreeGrafter"/>
</dbReference>
<dbReference type="InterPro" id="IPR029058">
    <property type="entry name" value="AB_hydrolase_fold"/>
</dbReference>
<reference evidence="3" key="2">
    <citation type="journal article" date="2021" name="PeerJ">
        <title>Extensive microbial diversity within the chicken gut microbiome revealed by metagenomics and culture.</title>
        <authorList>
            <person name="Gilroy R."/>
            <person name="Ravi A."/>
            <person name="Getino M."/>
            <person name="Pursley I."/>
            <person name="Horton D.L."/>
            <person name="Alikhan N.F."/>
            <person name="Baker D."/>
            <person name="Gharbi K."/>
            <person name="Hall N."/>
            <person name="Watson M."/>
            <person name="Adriaenssens E.M."/>
            <person name="Foster-Nyarko E."/>
            <person name="Jarju S."/>
            <person name="Secka A."/>
            <person name="Antonio M."/>
            <person name="Oren A."/>
            <person name="Chaudhuri R.R."/>
            <person name="La Ragione R."/>
            <person name="Hildebrand F."/>
            <person name="Pallen M.J."/>
        </authorList>
    </citation>
    <scope>NUCLEOTIDE SEQUENCE</scope>
    <source>
        <strain evidence="3">ChiSjej6B24-2974</strain>
    </source>
</reference>
<reference evidence="3" key="1">
    <citation type="submission" date="2020-10" db="EMBL/GenBank/DDBJ databases">
        <authorList>
            <person name="Gilroy R."/>
        </authorList>
    </citation>
    <scope>NUCLEOTIDE SEQUENCE</scope>
    <source>
        <strain evidence="3">ChiSjej6B24-2974</strain>
    </source>
</reference>
<dbReference type="AlphaFoldDB" id="A0A9D0ZNL9"/>
<evidence type="ECO:0000256" key="1">
    <source>
        <dbReference type="ARBA" id="ARBA00022801"/>
    </source>
</evidence>
<dbReference type="InterPro" id="IPR050266">
    <property type="entry name" value="AB_hydrolase_sf"/>
</dbReference>